<evidence type="ECO:0000259" key="2">
    <source>
        <dbReference type="PROSITE" id="PS51674"/>
    </source>
</evidence>
<feature type="domain" description="4Fe-4S Wbl-type" evidence="2">
    <location>
        <begin position="7"/>
        <end position="69"/>
    </location>
</feature>
<gene>
    <name evidence="3" type="ORF">CYJ73_13055</name>
</gene>
<feature type="region of interest" description="Disordered" evidence="1">
    <location>
        <begin position="1"/>
        <end position="26"/>
    </location>
</feature>
<feature type="compositionally biased region" description="Polar residues" evidence="1">
    <location>
        <begin position="1"/>
        <end position="12"/>
    </location>
</feature>
<name>A0A2I1R801_9ACTN</name>
<comment type="caution">
    <text evidence="3">The sequence shown here is derived from an EMBL/GenBank/DDBJ whole genome shotgun (WGS) entry which is preliminary data.</text>
</comment>
<sequence>MRDPQPTCSSNPDAWFPEQNAGPRSEANRHALDGCVRCPIRSSCARLALDDPTHLTGIWAGVYVPPPGHQHTARTHALNRLRSIGFPATREDSADALTAV</sequence>
<accession>A0A2I1R801</accession>
<protein>
    <recommendedName>
        <fullName evidence="2">4Fe-4S Wbl-type domain-containing protein</fullName>
    </recommendedName>
</protein>
<dbReference type="InterPro" id="IPR034768">
    <property type="entry name" value="4FE4S_WBL"/>
</dbReference>
<evidence type="ECO:0000313" key="4">
    <source>
        <dbReference type="Proteomes" id="UP000234662"/>
    </source>
</evidence>
<evidence type="ECO:0000256" key="1">
    <source>
        <dbReference type="SAM" id="MobiDB-lite"/>
    </source>
</evidence>
<proteinExistence type="predicted"/>
<dbReference type="PROSITE" id="PS51674">
    <property type="entry name" value="4FE4S_WBL"/>
    <property type="match status" value="1"/>
</dbReference>
<evidence type="ECO:0000313" key="3">
    <source>
        <dbReference type="EMBL" id="PKZ65263.1"/>
    </source>
</evidence>
<dbReference type="Proteomes" id="UP000234662">
    <property type="component" value="Unassembled WGS sequence"/>
</dbReference>
<dbReference type="Pfam" id="PF02467">
    <property type="entry name" value="Whib"/>
    <property type="match status" value="1"/>
</dbReference>
<dbReference type="AlphaFoldDB" id="A0A2I1R801"/>
<organism evidence="3 4">
    <name type="scientific">Gordonia terrae</name>
    <dbReference type="NCBI Taxonomy" id="2055"/>
    <lineage>
        <taxon>Bacteria</taxon>
        <taxon>Bacillati</taxon>
        <taxon>Actinomycetota</taxon>
        <taxon>Actinomycetes</taxon>
        <taxon>Mycobacteriales</taxon>
        <taxon>Gordoniaceae</taxon>
        <taxon>Gordonia</taxon>
    </lineage>
</organism>
<dbReference type="EMBL" id="PKJC01000008">
    <property type="protein sequence ID" value="PKZ65263.1"/>
    <property type="molecule type" value="Genomic_DNA"/>
</dbReference>
<reference evidence="3 4" key="1">
    <citation type="submission" date="2017-12" db="EMBL/GenBank/DDBJ databases">
        <title>Phylogenetic diversity of female urinary microbiome.</title>
        <authorList>
            <person name="Thomas-White K."/>
            <person name="Wolfe A.J."/>
        </authorList>
    </citation>
    <scope>NUCLEOTIDE SEQUENCE [LARGE SCALE GENOMIC DNA]</scope>
    <source>
        <strain evidence="3 4">UMB0777</strain>
    </source>
</reference>